<evidence type="ECO:0000313" key="3">
    <source>
        <dbReference type="Proteomes" id="UP001348149"/>
    </source>
</evidence>
<feature type="signal peptide" evidence="1">
    <location>
        <begin position="1"/>
        <end position="25"/>
    </location>
</feature>
<dbReference type="Proteomes" id="UP001348149">
    <property type="component" value="Unassembled WGS sequence"/>
</dbReference>
<name>A0ABU6HEV7_9RHOB</name>
<dbReference type="InterPro" id="IPR006597">
    <property type="entry name" value="Sel1-like"/>
</dbReference>
<evidence type="ECO:0000313" key="2">
    <source>
        <dbReference type="EMBL" id="MEC3860831.1"/>
    </source>
</evidence>
<feature type="chain" id="PRO_5047456085" description="Sel1 repeat family protein" evidence="1">
    <location>
        <begin position="26"/>
        <end position="914"/>
    </location>
</feature>
<comment type="caution">
    <text evidence="2">The sequence shown here is derived from an EMBL/GenBank/DDBJ whole genome shotgun (WGS) entry which is preliminary data.</text>
</comment>
<protein>
    <recommendedName>
        <fullName evidence="4">Sel1 repeat family protein</fullName>
    </recommendedName>
</protein>
<dbReference type="PANTHER" id="PTHR11102">
    <property type="entry name" value="SEL-1-LIKE PROTEIN"/>
    <property type="match status" value="1"/>
</dbReference>
<dbReference type="Gene3D" id="1.25.40.10">
    <property type="entry name" value="Tetratricopeptide repeat domain"/>
    <property type="match status" value="3"/>
</dbReference>
<proteinExistence type="predicted"/>
<dbReference type="EMBL" id="JAYLLH010000006">
    <property type="protein sequence ID" value="MEC3860831.1"/>
    <property type="molecule type" value="Genomic_DNA"/>
</dbReference>
<dbReference type="InterPro" id="IPR050767">
    <property type="entry name" value="Sel1_AlgK"/>
</dbReference>
<dbReference type="PANTHER" id="PTHR11102:SF160">
    <property type="entry name" value="ERAD-ASSOCIATED E3 UBIQUITIN-PROTEIN LIGASE COMPONENT HRD3"/>
    <property type="match status" value="1"/>
</dbReference>
<accession>A0ABU6HEV7</accession>
<dbReference type="RefSeq" id="WP_326296461.1">
    <property type="nucleotide sequence ID" value="NZ_JAYLLH010000006.1"/>
</dbReference>
<reference evidence="2 3" key="1">
    <citation type="submission" date="2024-01" db="EMBL/GenBank/DDBJ databases">
        <title>Mesobacterium rodlantinim sp. nov., isolated from shallow sea hydrothermal systems off Kueishantao Island.</title>
        <authorList>
            <person name="Su Z."/>
            <person name="Tang K."/>
        </authorList>
    </citation>
    <scope>NUCLEOTIDE SEQUENCE [LARGE SCALE GENOMIC DNA]</scope>
    <source>
        <strain evidence="2 3">TK19101</strain>
    </source>
</reference>
<evidence type="ECO:0008006" key="4">
    <source>
        <dbReference type="Google" id="ProtNLM"/>
    </source>
</evidence>
<organism evidence="2 3">
    <name type="scientific">Mesobacterium hydrothermale</name>
    <dbReference type="NCBI Taxonomy" id="3111907"/>
    <lineage>
        <taxon>Bacteria</taxon>
        <taxon>Pseudomonadati</taxon>
        <taxon>Pseudomonadota</taxon>
        <taxon>Alphaproteobacteria</taxon>
        <taxon>Rhodobacterales</taxon>
        <taxon>Roseobacteraceae</taxon>
        <taxon>Mesobacterium</taxon>
    </lineage>
</organism>
<gene>
    <name evidence="2" type="ORF">VK792_06005</name>
</gene>
<dbReference type="InterPro" id="IPR011990">
    <property type="entry name" value="TPR-like_helical_dom_sf"/>
</dbReference>
<evidence type="ECO:0000256" key="1">
    <source>
        <dbReference type="SAM" id="SignalP"/>
    </source>
</evidence>
<dbReference type="SUPFAM" id="SSF81901">
    <property type="entry name" value="HCP-like"/>
    <property type="match status" value="2"/>
</dbReference>
<dbReference type="Pfam" id="PF08238">
    <property type="entry name" value="Sel1"/>
    <property type="match status" value="5"/>
</dbReference>
<dbReference type="SMART" id="SM00671">
    <property type="entry name" value="SEL1"/>
    <property type="match status" value="5"/>
</dbReference>
<sequence length="914" mass="102813">MKRTLASLIATSLLATLGTVTTAPAKTLDLAFMPPAIEARNICSPTRDPKEDDLTIGQSTDELTNTQRIRFLRRDITRLQAQDPVKWFDFINALITRRAQFDAEFAGIEELIARITLHIDAHKFEELKSTGLIQRLRQREVEMSSNQRLILAQYYLNGIGTAPDIDYAKQLITDAAYAGNPNALLSIARFELDGSPVTGWDAPLDLTVTMAFGGLLGRMNENVCGRAERIAREYLNGDVVSRNYDVAYAWYKFSADLGGAEGAWRLVEFHLNANAAVKDNKEMLHYLQLAVERGITVDDTQMAQIKTAGNVSEEELRKILGYNYSEDTGRNRPSISPLLELSVNIDGDQATAFSPYIEYLKELSLLPEAPGWIFTTLGKEVLTRRGRWAGEAEAIQYLEIAAERQDAEGMQLLAKLLTRYRDDPAQVDRVIALLTEAVERHGLMDAMNDLDGLYRCKVNDAPRLREANAWRRAYRATEDEIFVVSATDLLVLDEFKEPRHIAKVQSQALENRTQSIADFAELVQVDPMAPDSMKRLWASRLDRSDQALESFAELEFELATNPTERKLAVELFRRIYLNNGVTTALDLAIALVEHNARDQQTADEVIELLTKASNRGEGAAIRLLSRVRAQEGRDPIETFQEFEQEIEERGDFLAMMFAVPYLTHDRLDDYIDRAVSEMVCGTKDVDEIGDAYAIWQDAQMSYHWRNIGLNFLHGHVLSKLRISDPQMEQWRKDKAPDERQVMERVLAEGKTDAHRQLFMLTANPDLETYDPDAAAGHLFALLGRGTPGDEMWALASYRTADDDLKKAIESRFDVGSLYVRAIENGSVEAKYEYGMVLRDAAREPRDLANSARWLKEAAENGYVKAMTEYGYALAYGIGVPRNIREATSWLDQASRGGDDRAANLANLIRIGAGQ</sequence>
<keyword evidence="3" id="KW-1185">Reference proteome</keyword>
<keyword evidence="1" id="KW-0732">Signal</keyword>